<protein>
    <submittedName>
        <fullName evidence="2">Uncharacterized protein</fullName>
    </submittedName>
</protein>
<dbReference type="EMBL" id="JAQSIO010000016">
    <property type="protein sequence ID" value="MDD0817184.1"/>
    <property type="molecule type" value="Genomic_DNA"/>
</dbReference>
<gene>
    <name evidence="2" type="ORF">PSQ39_21295</name>
</gene>
<keyword evidence="3" id="KW-1185">Reference proteome</keyword>
<feature type="chain" id="PRO_5045646435" evidence="1">
    <location>
        <begin position="24"/>
        <end position="115"/>
    </location>
</feature>
<comment type="caution">
    <text evidence="2">The sequence shown here is derived from an EMBL/GenBank/DDBJ whole genome shotgun (WGS) entry which is preliminary data.</text>
</comment>
<name>A0ABT5MMT9_9BURK</name>
<sequence length="115" mass="12353">MLIRPRILLATFVGALAWLALNAALDGQPTEHQAAQAVAAQVQAVALDHNQIAADVLFEQRVQRTGDMLCIRTAGPGTRAVWSGPDETLRCVRRGDGDGQPRKGGDRLMLAEVAR</sequence>
<dbReference type="Proteomes" id="UP001528672">
    <property type="component" value="Unassembled WGS sequence"/>
</dbReference>
<accession>A0ABT5MMT9</accession>
<keyword evidence="1" id="KW-0732">Signal</keyword>
<proteinExistence type="predicted"/>
<organism evidence="2 3">
    <name type="scientific">Curvibacter microcysteis</name>
    <dbReference type="NCBI Taxonomy" id="3026419"/>
    <lineage>
        <taxon>Bacteria</taxon>
        <taxon>Pseudomonadati</taxon>
        <taxon>Pseudomonadota</taxon>
        <taxon>Betaproteobacteria</taxon>
        <taxon>Burkholderiales</taxon>
        <taxon>Comamonadaceae</taxon>
        <taxon>Curvibacter</taxon>
    </lineage>
</organism>
<evidence type="ECO:0000313" key="2">
    <source>
        <dbReference type="EMBL" id="MDD0817184.1"/>
    </source>
</evidence>
<dbReference type="RefSeq" id="WP_273929653.1">
    <property type="nucleotide sequence ID" value="NZ_JAQSIO010000016.1"/>
</dbReference>
<evidence type="ECO:0000256" key="1">
    <source>
        <dbReference type="SAM" id="SignalP"/>
    </source>
</evidence>
<feature type="signal peptide" evidence="1">
    <location>
        <begin position="1"/>
        <end position="23"/>
    </location>
</feature>
<reference evidence="2 3" key="1">
    <citation type="submission" date="2023-02" db="EMBL/GenBank/DDBJ databases">
        <title>Bacterial whole genome sequence for Curvibacter sp. HBC28.</title>
        <authorList>
            <person name="Le V."/>
            <person name="Ko S.-R."/>
            <person name="Ahn C.-Y."/>
            <person name="Oh H.-M."/>
        </authorList>
    </citation>
    <scope>NUCLEOTIDE SEQUENCE [LARGE SCALE GENOMIC DNA]</scope>
    <source>
        <strain evidence="2 3">HBC28</strain>
    </source>
</reference>
<evidence type="ECO:0000313" key="3">
    <source>
        <dbReference type="Proteomes" id="UP001528672"/>
    </source>
</evidence>